<keyword evidence="3 4" id="KW-0443">Lipid metabolism</keyword>
<dbReference type="STRING" id="1907941.BKE30_11655"/>
<comment type="caution">
    <text evidence="4">Lacks conserved residue(s) required for the propagation of feature annotation.</text>
</comment>
<dbReference type="RefSeq" id="WP_076878780.1">
    <property type="nucleotide sequence ID" value="NZ_MLCN01000030.1"/>
</dbReference>
<feature type="short sequence motif" description="GXSXG" evidence="4">
    <location>
        <begin position="189"/>
        <end position="193"/>
    </location>
</feature>
<reference evidence="6 7" key="1">
    <citation type="submission" date="2016-10" db="EMBL/GenBank/DDBJ databases">
        <title>Draft Genome sequence of Alkanindiges sp. strain H1.</title>
        <authorList>
            <person name="Subhash Y."/>
            <person name="Lee S."/>
        </authorList>
    </citation>
    <scope>NUCLEOTIDE SEQUENCE [LARGE SCALE GENOMIC DNA]</scope>
    <source>
        <strain evidence="6 7">H1</strain>
    </source>
</reference>
<name>A0A1S8CSH6_9GAMM</name>
<dbReference type="GO" id="GO:0004806">
    <property type="term" value="F:triacylglycerol lipase activity"/>
    <property type="evidence" value="ECO:0007669"/>
    <property type="project" value="InterPro"/>
</dbReference>
<evidence type="ECO:0000256" key="1">
    <source>
        <dbReference type="ARBA" id="ARBA00022801"/>
    </source>
</evidence>
<dbReference type="Proteomes" id="UP000192132">
    <property type="component" value="Unassembled WGS sequence"/>
</dbReference>
<feature type="domain" description="PNPLA" evidence="5">
    <location>
        <begin position="158"/>
        <end position="344"/>
    </location>
</feature>
<feature type="active site" description="Nucleophile" evidence="4">
    <location>
        <position position="191"/>
    </location>
</feature>
<evidence type="ECO:0000313" key="6">
    <source>
        <dbReference type="EMBL" id="ONG38595.1"/>
    </source>
</evidence>
<evidence type="ECO:0000259" key="5">
    <source>
        <dbReference type="PROSITE" id="PS51635"/>
    </source>
</evidence>
<dbReference type="Gene3D" id="3.40.1090.10">
    <property type="entry name" value="Cytosolic phospholipase A2 catalytic domain"/>
    <property type="match status" value="2"/>
</dbReference>
<dbReference type="OrthoDB" id="7055653at2"/>
<protein>
    <recommendedName>
        <fullName evidence="5">PNPLA domain-containing protein</fullName>
    </recommendedName>
</protein>
<keyword evidence="2 4" id="KW-0442">Lipid degradation</keyword>
<dbReference type="CDD" id="cd07206">
    <property type="entry name" value="Pat_TGL3-4-5_SDP1"/>
    <property type="match status" value="1"/>
</dbReference>
<dbReference type="InterPro" id="IPR050301">
    <property type="entry name" value="NTE"/>
</dbReference>
<dbReference type="PROSITE" id="PS51635">
    <property type="entry name" value="PNPLA"/>
    <property type="match status" value="1"/>
</dbReference>
<accession>A0A1S8CSH6</accession>
<dbReference type="PANTHER" id="PTHR14226:SF10">
    <property type="entry name" value="TRIACYLGLYCEROL LIPASE 4-RELATED"/>
    <property type="match status" value="1"/>
</dbReference>
<evidence type="ECO:0000313" key="7">
    <source>
        <dbReference type="Proteomes" id="UP000192132"/>
    </source>
</evidence>
<keyword evidence="1 4" id="KW-0378">Hydrolase</keyword>
<proteinExistence type="predicted"/>
<feature type="active site" description="Proton acceptor" evidence="4">
    <location>
        <position position="331"/>
    </location>
</feature>
<dbReference type="GO" id="GO:0016042">
    <property type="term" value="P:lipid catabolic process"/>
    <property type="evidence" value="ECO:0007669"/>
    <property type="project" value="UniProtKB-UniRule"/>
</dbReference>
<evidence type="ECO:0000256" key="4">
    <source>
        <dbReference type="PROSITE-ProRule" id="PRU01161"/>
    </source>
</evidence>
<comment type="caution">
    <text evidence="6">The sequence shown here is derived from an EMBL/GenBank/DDBJ whole genome shotgun (WGS) entry which is preliminary data.</text>
</comment>
<organism evidence="6 7">
    <name type="scientific">Alkanindiges hydrocarboniclasticus</name>
    <dbReference type="NCBI Taxonomy" id="1907941"/>
    <lineage>
        <taxon>Bacteria</taxon>
        <taxon>Pseudomonadati</taxon>
        <taxon>Pseudomonadota</taxon>
        <taxon>Gammaproteobacteria</taxon>
        <taxon>Moraxellales</taxon>
        <taxon>Moraxellaceae</taxon>
        <taxon>Alkanindiges</taxon>
    </lineage>
</organism>
<sequence>MNLHLPTYTHHSRLSSRIKKLEQNLQAAKDYQEWRDVALELDDATGRQDWKLDNTSPYYDYELIADRLTRLRRYRLERKDVELVRILREGLHHDLGNIGHPLLYSHAYIGTKKLIEDYIEEVCQCLYYVCEHDFDFLPAADKYCFFEDTKHSYGQPALMFSGGATLGLFHTGVCKALHAQDLLPKVFSGSSAGALMAGMLGTHTDEELMDLYDGDGFYQHAFRFRKLVEILKGGGIADVNVLKVFLRQNLGNYTFEEAFARTGRHINIAVAPFEGSQSPRIMNELTSPYLLMWSAALASCAVPVLFPPVKLTAKNAEGKNSPYMSSLRWVDGSVRSDFPRTRIARLYNINYTIACQVNPHIVPFMQNDVQRYRKDLLSWPSKIVRGQGKVLAMGAMDFTRERFGRMPTVRRMLDHGYGIIGQRYYGDVNIVGSYNLRHYTYMLKNPSKQLFRILQQEGERATWPKISGIATHARIGKTLEHCLEILNAKRLALLSQSVNDEDCAKTLLAIESRRVHPAQI</sequence>
<dbReference type="Pfam" id="PF11815">
    <property type="entry name" value="DUF3336"/>
    <property type="match status" value="1"/>
</dbReference>
<dbReference type="InterPro" id="IPR002641">
    <property type="entry name" value="PNPLA_dom"/>
</dbReference>
<evidence type="ECO:0000256" key="3">
    <source>
        <dbReference type="ARBA" id="ARBA00023098"/>
    </source>
</evidence>
<dbReference type="SUPFAM" id="SSF52151">
    <property type="entry name" value="FabD/lysophospholipase-like"/>
    <property type="match status" value="1"/>
</dbReference>
<gene>
    <name evidence="6" type="ORF">BKE30_11655</name>
</gene>
<evidence type="ECO:0000256" key="2">
    <source>
        <dbReference type="ARBA" id="ARBA00022963"/>
    </source>
</evidence>
<dbReference type="InterPro" id="IPR021771">
    <property type="entry name" value="Triacylglycerol_lipase_N"/>
</dbReference>
<keyword evidence="7" id="KW-1185">Reference proteome</keyword>
<dbReference type="AlphaFoldDB" id="A0A1S8CSH6"/>
<dbReference type="Pfam" id="PF01734">
    <property type="entry name" value="Patatin"/>
    <property type="match status" value="1"/>
</dbReference>
<dbReference type="PANTHER" id="PTHR14226">
    <property type="entry name" value="NEUROPATHY TARGET ESTERASE/SWISS CHEESE D.MELANOGASTER"/>
    <property type="match status" value="1"/>
</dbReference>
<dbReference type="EMBL" id="MLCN01000030">
    <property type="protein sequence ID" value="ONG38595.1"/>
    <property type="molecule type" value="Genomic_DNA"/>
</dbReference>
<dbReference type="InterPro" id="IPR016035">
    <property type="entry name" value="Acyl_Trfase/lysoPLipase"/>
</dbReference>